<organism evidence="2">
    <name type="scientific">Schlesneria paludicola</name>
    <dbReference type="NCBI Taxonomy" id="360056"/>
    <lineage>
        <taxon>Bacteria</taxon>
        <taxon>Pseudomonadati</taxon>
        <taxon>Planctomycetota</taxon>
        <taxon>Planctomycetia</taxon>
        <taxon>Planctomycetales</taxon>
        <taxon>Planctomycetaceae</taxon>
        <taxon>Schlesneria</taxon>
    </lineage>
</organism>
<gene>
    <name evidence="2" type="ORF">ENQ76_14760</name>
</gene>
<protein>
    <submittedName>
        <fullName evidence="2">Uncharacterized protein</fullName>
    </submittedName>
</protein>
<evidence type="ECO:0000313" key="2">
    <source>
        <dbReference type="EMBL" id="HEN16719.1"/>
    </source>
</evidence>
<keyword evidence="1" id="KW-0812">Transmembrane</keyword>
<dbReference type="EMBL" id="DSOK01000406">
    <property type="protein sequence ID" value="HEN16719.1"/>
    <property type="molecule type" value="Genomic_DNA"/>
</dbReference>
<reference evidence="2" key="1">
    <citation type="journal article" date="2020" name="mSystems">
        <title>Genome- and Community-Level Interaction Insights into Carbon Utilization and Element Cycling Functions of Hydrothermarchaeota in Hydrothermal Sediment.</title>
        <authorList>
            <person name="Zhou Z."/>
            <person name="Liu Y."/>
            <person name="Xu W."/>
            <person name="Pan J."/>
            <person name="Luo Z.H."/>
            <person name="Li M."/>
        </authorList>
    </citation>
    <scope>NUCLEOTIDE SEQUENCE [LARGE SCALE GENOMIC DNA]</scope>
    <source>
        <strain evidence="2">SpSt-339</strain>
    </source>
</reference>
<keyword evidence="1" id="KW-0472">Membrane</keyword>
<dbReference type="AlphaFoldDB" id="A0A7C2K1T3"/>
<comment type="caution">
    <text evidence="2">The sequence shown here is derived from an EMBL/GenBank/DDBJ whole genome shotgun (WGS) entry which is preliminary data.</text>
</comment>
<accession>A0A7C2K1T3</accession>
<proteinExistence type="predicted"/>
<keyword evidence="1" id="KW-1133">Transmembrane helix</keyword>
<name>A0A7C2K1T3_9PLAN</name>
<sequence>MLEQLNEFLSDQIHDHWLKVLMGLGLMLVGWFLGKYRARGEWRRREFFHRLNVSLNILQPGQPLRIRTLIEKPCSEIFLNSAASEAVLAAARRTTATNPLLPLPKDEYWFYLNAVVNEVAEKFAVGELRRDLGLPVTMAKYLICLTCENVGELRTRKIRAMVIKKSTLQSLPKEVPTFENPWHKTRWETLQILSAEYAKNPHQFIELELAV</sequence>
<evidence type="ECO:0000256" key="1">
    <source>
        <dbReference type="SAM" id="Phobius"/>
    </source>
</evidence>
<feature type="transmembrane region" description="Helical" evidence="1">
    <location>
        <begin position="16"/>
        <end position="34"/>
    </location>
</feature>